<accession>A0ACB0YWC8</accession>
<dbReference type="EMBL" id="CAVMJV010000020">
    <property type="protein sequence ID" value="CAK5066327.1"/>
    <property type="molecule type" value="Genomic_DNA"/>
</dbReference>
<gene>
    <name evidence="1" type="ORF">MENTE1834_LOCUS17527</name>
</gene>
<proteinExistence type="predicted"/>
<sequence length="290" mass="33435">MGLSVDEWTLVIRHGSKGRRFKTFPSTLKCKAILNTTHKSNNDNKTSLDYLSTVVTKFKNNFPESFKHFVFSKLEEALNSHNLAIIRVFGIGPISTSQDSLWQLALLLHIKEYFGVEIVTSQDPLTSEIEEEFLQSCGIQVLPPDDLLSTPPSTFPNDFTLLYMIHCTQDMYENILSSYSSKENLQRIILIGNVNFCKNIFLILIDRSHKTYKSGSLGPFSCYLLTQPLQNTETLISYNLSIWRSDPKIGNRFSTLYMQKKVRNFWWQFGMFPCEHSFPSKFVFLMLFSS</sequence>
<evidence type="ECO:0000313" key="1">
    <source>
        <dbReference type="EMBL" id="CAK5066327.1"/>
    </source>
</evidence>
<reference evidence="1" key="1">
    <citation type="submission" date="2023-11" db="EMBL/GenBank/DDBJ databases">
        <authorList>
            <person name="Poullet M."/>
        </authorList>
    </citation>
    <scope>NUCLEOTIDE SEQUENCE</scope>
    <source>
        <strain evidence="1">E1834</strain>
    </source>
</reference>
<organism evidence="1 2">
    <name type="scientific">Meloidogyne enterolobii</name>
    <name type="common">Root-knot nematode worm</name>
    <name type="synonym">Meloidogyne mayaguensis</name>
    <dbReference type="NCBI Taxonomy" id="390850"/>
    <lineage>
        <taxon>Eukaryota</taxon>
        <taxon>Metazoa</taxon>
        <taxon>Ecdysozoa</taxon>
        <taxon>Nematoda</taxon>
        <taxon>Chromadorea</taxon>
        <taxon>Rhabditida</taxon>
        <taxon>Tylenchina</taxon>
        <taxon>Tylenchomorpha</taxon>
        <taxon>Tylenchoidea</taxon>
        <taxon>Meloidogynidae</taxon>
        <taxon>Meloidogyninae</taxon>
        <taxon>Meloidogyne</taxon>
    </lineage>
</organism>
<keyword evidence="2" id="KW-1185">Reference proteome</keyword>
<protein>
    <submittedName>
        <fullName evidence="1">Uncharacterized protein</fullName>
    </submittedName>
</protein>
<evidence type="ECO:0000313" key="2">
    <source>
        <dbReference type="Proteomes" id="UP001497535"/>
    </source>
</evidence>
<name>A0ACB0YWC8_MELEN</name>
<dbReference type="Proteomes" id="UP001497535">
    <property type="component" value="Unassembled WGS sequence"/>
</dbReference>
<comment type="caution">
    <text evidence="1">The sequence shown here is derived from an EMBL/GenBank/DDBJ whole genome shotgun (WGS) entry which is preliminary data.</text>
</comment>